<comment type="caution">
    <text evidence="2">The sequence shown here is derived from an EMBL/GenBank/DDBJ whole genome shotgun (WGS) entry which is preliminary data.</text>
</comment>
<protein>
    <recommendedName>
        <fullName evidence="1">Serine aminopeptidase S33 domain-containing protein</fullName>
    </recommendedName>
</protein>
<evidence type="ECO:0000313" key="3">
    <source>
        <dbReference type="Proteomes" id="UP001500610"/>
    </source>
</evidence>
<proteinExistence type="predicted"/>
<gene>
    <name evidence="2" type="ORF">GCM10023257_09160</name>
</gene>
<sequence>MSDHTDHHAPEGLRTRGTVVVVPGRGETRTTYGRLAARLAADAYRVRVVDAPDLAATGAGASDGTDAALTRFGALLAEAVDGTAGSEGVTEPLVLLGADAGAAALAVHLGRTGTLPGGRRPDAVVLAGLPGRTAPGFGGWDEELDVRTSCPVHRGTLSDDTEVGRGSLGRALPDALLAAAYDTQLGMPALFLVGDADPLADRDALVRTAESLHRARLSVVRGARHDVLNDVQHRSVAAEIVSFLETLRNELVPPVAVATSAW</sequence>
<dbReference type="InterPro" id="IPR022742">
    <property type="entry name" value="Hydrolase_4"/>
</dbReference>
<organism evidence="2 3">
    <name type="scientific">Streptomyces hyderabadensis</name>
    <dbReference type="NCBI Taxonomy" id="598549"/>
    <lineage>
        <taxon>Bacteria</taxon>
        <taxon>Bacillati</taxon>
        <taxon>Actinomycetota</taxon>
        <taxon>Actinomycetes</taxon>
        <taxon>Kitasatosporales</taxon>
        <taxon>Streptomycetaceae</taxon>
        <taxon>Streptomyces</taxon>
    </lineage>
</organism>
<dbReference type="EMBL" id="BAABIV010000003">
    <property type="protein sequence ID" value="GAA4974678.1"/>
    <property type="molecule type" value="Genomic_DNA"/>
</dbReference>
<dbReference type="InterPro" id="IPR029058">
    <property type="entry name" value="AB_hydrolase_fold"/>
</dbReference>
<dbReference type="Proteomes" id="UP001500610">
    <property type="component" value="Unassembled WGS sequence"/>
</dbReference>
<reference evidence="3" key="1">
    <citation type="journal article" date="2019" name="Int. J. Syst. Evol. Microbiol.">
        <title>The Global Catalogue of Microorganisms (GCM) 10K type strain sequencing project: providing services to taxonomists for standard genome sequencing and annotation.</title>
        <authorList>
            <consortium name="The Broad Institute Genomics Platform"/>
            <consortium name="The Broad Institute Genome Sequencing Center for Infectious Disease"/>
            <person name="Wu L."/>
            <person name="Ma J."/>
        </authorList>
    </citation>
    <scope>NUCLEOTIDE SEQUENCE [LARGE SCALE GENOMIC DNA]</scope>
    <source>
        <strain evidence="3">JCM 17657</strain>
    </source>
</reference>
<accession>A0ABP9HND8</accession>
<dbReference type="Gene3D" id="3.40.50.1820">
    <property type="entry name" value="alpha/beta hydrolase"/>
    <property type="match status" value="1"/>
</dbReference>
<feature type="domain" description="Serine aminopeptidase S33" evidence="1">
    <location>
        <begin position="15"/>
        <end position="231"/>
    </location>
</feature>
<evidence type="ECO:0000259" key="1">
    <source>
        <dbReference type="Pfam" id="PF12146"/>
    </source>
</evidence>
<dbReference type="Pfam" id="PF12146">
    <property type="entry name" value="Hydrolase_4"/>
    <property type="match status" value="1"/>
</dbReference>
<name>A0ABP9HND8_9ACTN</name>
<dbReference type="RefSeq" id="WP_226027218.1">
    <property type="nucleotide sequence ID" value="NZ_BAABIV010000003.1"/>
</dbReference>
<keyword evidence="3" id="KW-1185">Reference proteome</keyword>
<dbReference type="SUPFAM" id="SSF53474">
    <property type="entry name" value="alpha/beta-Hydrolases"/>
    <property type="match status" value="1"/>
</dbReference>
<evidence type="ECO:0000313" key="2">
    <source>
        <dbReference type="EMBL" id="GAA4974678.1"/>
    </source>
</evidence>